<evidence type="ECO:0008006" key="5">
    <source>
        <dbReference type="Google" id="ProtNLM"/>
    </source>
</evidence>
<accession>Q07ID9</accession>
<dbReference type="Pfam" id="PF14362">
    <property type="entry name" value="DUF4407"/>
    <property type="match status" value="1"/>
</dbReference>
<reference evidence="4" key="1">
    <citation type="submission" date="2006-09" db="EMBL/GenBank/DDBJ databases">
        <title>Complete sequence of Rhodopseudomonas palustris BisA53.</title>
        <authorList>
            <consortium name="US DOE Joint Genome Institute"/>
            <person name="Copeland A."/>
            <person name="Lucas S."/>
            <person name="Lapidus A."/>
            <person name="Barry K."/>
            <person name="Detter J.C."/>
            <person name="Glavina del Rio T."/>
            <person name="Hammon N."/>
            <person name="Israni S."/>
            <person name="Dalin E."/>
            <person name="Tice H."/>
            <person name="Pitluck S."/>
            <person name="Chain P."/>
            <person name="Malfatti S."/>
            <person name="Shin M."/>
            <person name="Vergez L."/>
            <person name="Schmutz J."/>
            <person name="Larimer F."/>
            <person name="Land M."/>
            <person name="Hauser L."/>
            <person name="Pelletier D.A."/>
            <person name="Kyrpides N."/>
            <person name="Kim E."/>
            <person name="Harwood C.S."/>
            <person name="Oda Y."/>
            <person name="Richardson P."/>
        </authorList>
    </citation>
    <scope>NUCLEOTIDE SEQUENCE [LARGE SCALE GENOMIC DNA]</scope>
    <source>
        <strain evidence="4">BisA53</strain>
    </source>
</reference>
<keyword evidence="3" id="KW-0472">Membrane</keyword>
<evidence type="ECO:0000256" key="3">
    <source>
        <dbReference type="SAM" id="Phobius"/>
    </source>
</evidence>
<feature type="coiled-coil region" evidence="1">
    <location>
        <begin position="266"/>
        <end position="343"/>
    </location>
</feature>
<feature type="coiled-coil region" evidence="1">
    <location>
        <begin position="201"/>
        <end position="228"/>
    </location>
</feature>
<feature type="transmembrane region" description="Helical" evidence="3">
    <location>
        <begin position="61"/>
        <end position="79"/>
    </location>
</feature>
<keyword evidence="1" id="KW-0175">Coiled coil</keyword>
<evidence type="ECO:0000256" key="2">
    <source>
        <dbReference type="SAM" id="MobiDB-lite"/>
    </source>
</evidence>
<dbReference type="eggNOG" id="COG3266">
    <property type="taxonomic scope" value="Bacteria"/>
</dbReference>
<feature type="region of interest" description="Disordered" evidence="2">
    <location>
        <begin position="427"/>
        <end position="503"/>
    </location>
</feature>
<dbReference type="AlphaFoldDB" id="Q07ID9"/>
<evidence type="ECO:0000313" key="4">
    <source>
        <dbReference type="EMBL" id="ABJ08295.1"/>
    </source>
</evidence>
<feature type="transmembrane region" description="Helical" evidence="3">
    <location>
        <begin position="26"/>
        <end position="49"/>
    </location>
</feature>
<dbReference type="HOGENOM" id="CLU_028883_0_0_5"/>
<evidence type="ECO:0000256" key="1">
    <source>
        <dbReference type="SAM" id="Coils"/>
    </source>
</evidence>
<dbReference type="OrthoDB" id="8135237at2"/>
<organism evidence="4">
    <name type="scientific">Rhodopseudomonas palustris (strain BisA53)</name>
    <dbReference type="NCBI Taxonomy" id="316055"/>
    <lineage>
        <taxon>Bacteria</taxon>
        <taxon>Pseudomonadati</taxon>
        <taxon>Pseudomonadota</taxon>
        <taxon>Alphaproteobacteria</taxon>
        <taxon>Hyphomicrobiales</taxon>
        <taxon>Nitrobacteraceae</taxon>
        <taxon>Rhodopseudomonas</taxon>
    </lineage>
</organism>
<dbReference type="STRING" id="316055.RPE_4371"/>
<feature type="transmembrane region" description="Helical" evidence="3">
    <location>
        <begin position="112"/>
        <end position="135"/>
    </location>
</feature>
<gene>
    <name evidence="4" type="ordered locus">RPE_4371</name>
</gene>
<dbReference type="KEGG" id="rpe:RPE_4371"/>
<proteinExistence type="predicted"/>
<name>Q07ID9_RHOP5</name>
<keyword evidence="3" id="KW-0812">Transmembrane</keyword>
<sequence>MFQRVLNYIAGVDRETLAGCPPTDRIWAAHLGVSLCLSFIVVFGVTFHATGYMIADVRMQIATALVIATVVFMFDRALYQSDWFYQGLLRRSEDGIESDLSLPKTLWRLLRISVRLAISFGLAWVIATFLELAIFSDTISERIEQDRIAANAPIARKVEQFDAQLVGEIERRRANLETMETALRNDVAAVPVLDPSVNLRTDELEQRIKALEADEAGLRAELREIEKGVLKYMAEEAAEETGQKISETNSGKSGIGPRYQFARRQRESLELQRDARQGDIAQLRAKRDELRAAQSTIVADASVVREQQIAGIKAKRESMQRQIDDARADINRLEARKDASVEAFRREVMAASHFQAKAKNDPLSRMTAYQELKMDAKDGATIVLFSWMTKLFVIFLEVVPVLAKMFFAPPSVYAARVQARVSGDRLGAQLPKGRPLEVRQPQAAPRVSVTPGAPARPAPVVGPARVQPGPAAAGPVAQPVRSSPPVQPLQPVQPRTAASPPIAPAKPAANAAPLRPVGVPVQSVAAQDVALGADMERLVREAKERQAATGGSRSAAT</sequence>
<dbReference type="InterPro" id="IPR025519">
    <property type="entry name" value="DUF4407"/>
</dbReference>
<feature type="transmembrane region" description="Helical" evidence="3">
    <location>
        <begin position="382"/>
        <end position="403"/>
    </location>
</feature>
<protein>
    <recommendedName>
        <fullName evidence="5">DUF4407 domain-containing protein</fullName>
    </recommendedName>
</protein>
<dbReference type="EMBL" id="CP000463">
    <property type="protein sequence ID" value="ABJ08295.1"/>
    <property type="molecule type" value="Genomic_DNA"/>
</dbReference>
<feature type="compositionally biased region" description="Low complexity" evidence="2">
    <location>
        <begin position="451"/>
        <end position="503"/>
    </location>
</feature>
<keyword evidence="3" id="KW-1133">Transmembrane helix</keyword>